<organism evidence="2 3">
    <name type="scientific">Rhodovulum sulfidophilum</name>
    <name type="common">Rhodobacter sulfidophilus</name>
    <dbReference type="NCBI Taxonomy" id="35806"/>
    <lineage>
        <taxon>Bacteria</taxon>
        <taxon>Pseudomonadati</taxon>
        <taxon>Pseudomonadota</taxon>
        <taxon>Alphaproteobacteria</taxon>
        <taxon>Rhodobacterales</taxon>
        <taxon>Paracoccaceae</taxon>
        <taxon>Rhodovulum</taxon>
    </lineage>
</organism>
<dbReference type="Pfam" id="PF07309">
    <property type="entry name" value="FlaF"/>
    <property type="match status" value="1"/>
</dbReference>
<dbReference type="NCBIfam" id="NF009435">
    <property type="entry name" value="PRK12794.1"/>
    <property type="match status" value="1"/>
</dbReference>
<evidence type="ECO:0000313" key="3">
    <source>
        <dbReference type="Proteomes" id="UP000064912"/>
    </source>
</evidence>
<dbReference type="RefSeq" id="WP_060835853.1">
    <property type="nucleotide sequence ID" value="NZ_JAAEAJ010000021.1"/>
</dbReference>
<keyword evidence="2" id="KW-0282">Flagellum</keyword>
<evidence type="ECO:0000313" key="2">
    <source>
        <dbReference type="EMBL" id="BAQ70726.1"/>
    </source>
</evidence>
<protein>
    <submittedName>
        <fullName evidence="2">Flagellar biosynthesis regulatory protein flaF</fullName>
    </submittedName>
</protein>
<dbReference type="KEGG" id="rsu:NHU_03594"/>
<sequence length="126" mass="14189">MNALQMAQSAYSAPNQNKTRSPRATEYAAFVRITSQIKQAHEAGRRAFPALAAALHKNRKLWRTLAIDVADKDNVLPAELRARIFYLYEFTDHHTDEVLAGRAKPTALIEINTAIMRGLAERERVS</sequence>
<dbReference type="PATRIC" id="fig|35806.4.peg.3691"/>
<keyword evidence="2" id="KW-0966">Cell projection</keyword>
<proteinExistence type="predicted"/>
<dbReference type="GO" id="GO:0044781">
    <property type="term" value="P:bacterial-type flagellum organization"/>
    <property type="evidence" value="ECO:0007669"/>
    <property type="project" value="InterPro"/>
</dbReference>
<dbReference type="EMBL" id="AP014800">
    <property type="protein sequence ID" value="BAQ70726.1"/>
    <property type="molecule type" value="Genomic_DNA"/>
</dbReference>
<dbReference type="AlphaFoldDB" id="A0A0D6B6S4"/>
<dbReference type="Proteomes" id="UP000064912">
    <property type="component" value="Chromosome"/>
</dbReference>
<feature type="compositionally biased region" description="Polar residues" evidence="1">
    <location>
        <begin position="1"/>
        <end position="19"/>
    </location>
</feature>
<dbReference type="InterPro" id="IPR010845">
    <property type="entry name" value="FlaF"/>
</dbReference>
<feature type="region of interest" description="Disordered" evidence="1">
    <location>
        <begin position="1"/>
        <end position="20"/>
    </location>
</feature>
<accession>A0A0D6B6S4</accession>
<gene>
    <name evidence="2" type="primary">flaF</name>
    <name evidence="2" type="ORF">NHU_03594</name>
</gene>
<keyword evidence="2" id="KW-0969">Cilium</keyword>
<evidence type="ECO:0000256" key="1">
    <source>
        <dbReference type="SAM" id="MobiDB-lite"/>
    </source>
</evidence>
<name>A0A0D6B6S4_RHOSU</name>
<reference evidence="2 3" key="1">
    <citation type="submission" date="2015-02" db="EMBL/GenBank/DDBJ databases">
        <title>Genome sequene of Rhodovulum sulfidophilum DSM 2351.</title>
        <authorList>
            <person name="Nagao N."/>
        </authorList>
    </citation>
    <scope>NUCLEOTIDE SEQUENCE [LARGE SCALE GENOMIC DNA]</scope>
    <source>
        <strain evidence="2 3">DSM 2351</strain>
    </source>
</reference>
<dbReference type="eggNOG" id="COG5442">
    <property type="taxonomic scope" value="Bacteria"/>
</dbReference>